<feature type="chain" id="PRO_5040506108" description="Extracellular membrane protein CFEM domain-containing protein" evidence="1">
    <location>
        <begin position="19"/>
        <end position="65"/>
    </location>
</feature>
<proteinExistence type="predicted"/>
<evidence type="ECO:0008006" key="4">
    <source>
        <dbReference type="Google" id="ProtNLM"/>
    </source>
</evidence>
<dbReference type="AlphaFoldDB" id="A0A9N9LGY3"/>
<feature type="signal peptide" evidence="1">
    <location>
        <begin position="1"/>
        <end position="18"/>
    </location>
</feature>
<name>A0A9N9LGY3_9HELO</name>
<evidence type="ECO:0000313" key="2">
    <source>
        <dbReference type="EMBL" id="CAG8973548.1"/>
    </source>
</evidence>
<protein>
    <recommendedName>
        <fullName evidence="4">Extracellular membrane protein CFEM domain-containing protein</fullName>
    </recommendedName>
</protein>
<dbReference type="EMBL" id="CAJVRM010000072">
    <property type="protein sequence ID" value="CAG8973548.1"/>
    <property type="molecule type" value="Genomic_DNA"/>
</dbReference>
<keyword evidence="3" id="KW-1185">Reference proteome</keyword>
<gene>
    <name evidence="2" type="ORF">HYALB_00002874</name>
</gene>
<evidence type="ECO:0000256" key="1">
    <source>
        <dbReference type="SAM" id="SignalP"/>
    </source>
</evidence>
<keyword evidence="1" id="KW-0732">Signal</keyword>
<sequence>MQFSLTTIILALIATSVADDYGDCCFNCEQACVANSNPQACTSGTGFDTIAKYCTNLCGLNGKCQ</sequence>
<evidence type="ECO:0000313" key="3">
    <source>
        <dbReference type="Proteomes" id="UP000701801"/>
    </source>
</evidence>
<organism evidence="2 3">
    <name type="scientific">Hymenoscyphus albidus</name>
    <dbReference type="NCBI Taxonomy" id="595503"/>
    <lineage>
        <taxon>Eukaryota</taxon>
        <taxon>Fungi</taxon>
        <taxon>Dikarya</taxon>
        <taxon>Ascomycota</taxon>
        <taxon>Pezizomycotina</taxon>
        <taxon>Leotiomycetes</taxon>
        <taxon>Helotiales</taxon>
        <taxon>Helotiaceae</taxon>
        <taxon>Hymenoscyphus</taxon>
    </lineage>
</organism>
<dbReference type="Proteomes" id="UP000701801">
    <property type="component" value="Unassembled WGS sequence"/>
</dbReference>
<accession>A0A9N9LGY3</accession>
<reference evidence="2" key="1">
    <citation type="submission" date="2021-07" db="EMBL/GenBank/DDBJ databases">
        <authorList>
            <person name="Durling M."/>
        </authorList>
    </citation>
    <scope>NUCLEOTIDE SEQUENCE</scope>
</reference>
<comment type="caution">
    <text evidence="2">The sequence shown here is derived from an EMBL/GenBank/DDBJ whole genome shotgun (WGS) entry which is preliminary data.</text>
</comment>